<dbReference type="EMBL" id="CP039690">
    <property type="protein sequence ID" value="QCI66642.1"/>
    <property type="molecule type" value="Genomic_DNA"/>
</dbReference>
<dbReference type="InterPro" id="IPR036388">
    <property type="entry name" value="WH-like_DNA-bd_sf"/>
</dbReference>
<dbReference type="InterPro" id="IPR000524">
    <property type="entry name" value="Tscrpt_reg_HTH_GntR"/>
</dbReference>
<evidence type="ECO:0000259" key="4">
    <source>
        <dbReference type="PROSITE" id="PS50949"/>
    </source>
</evidence>
<dbReference type="CDD" id="cd07377">
    <property type="entry name" value="WHTH_GntR"/>
    <property type="match status" value="1"/>
</dbReference>
<reference evidence="5 6" key="1">
    <citation type="submission" date="2019-04" db="EMBL/GenBank/DDBJ databases">
        <title>Phreatobacter aquaticus sp. nov.</title>
        <authorList>
            <person name="Choi A."/>
        </authorList>
    </citation>
    <scope>NUCLEOTIDE SEQUENCE [LARGE SCALE GENOMIC DNA]</scope>
    <source>
        <strain evidence="5 6">KCTC 52518</strain>
    </source>
</reference>
<dbReference type="SMART" id="SM00345">
    <property type="entry name" value="HTH_GNTR"/>
    <property type="match status" value="1"/>
</dbReference>
<dbReference type="Pfam" id="PF07702">
    <property type="entry name" value="UTRA"/>
    <property type="match status" value="1"/>
</dbReference>
<dbReference type="Gene3D" id="1.10.10.10">
    <property type="entry name" value="Winged helix-like DNA-binding domain superfamily/Winged helix DNA-binding domain"/>
    <property type="match status" value="1"/>
</dbReference>
<dbReference type="GO" id="GO:0003700">
    <property type="term" value="F:DNA-binding transcription factor activity"/>
    <property type="evidence" value="ECO:0007669"/>
    <property type="project" value="InterPro"/>
</dbReference>
<organism evidence="5 6">
    <name type="scientific">Phreatobacter stygius</name>
    <dbReference type="NCBI Taxonomy" id="1940610"/>
    <lineage>
        <taxon>Bacteria</taxon>
        <taxon>Pseudomonadati</taxon>
        <taxon>Pseudomonadota</taxon>
        <taxon>Alphaproteobacteria</taxon>
        <taxon>Hyphomicrobiales</taxon>
        <taxon>Phreatobacteraceae</taxon>
        <taxon>Phreatobacter</taxon>
    </lineage>
</organism>
<evidence type="ECO:0000256" key="1">
    <source>
        <dbReference type="ARBA" id="ARBA00023015"/>
    </source>
</evidence>
<dbReference type="PANTHER" id="PTHR44846:SF1">
    <property type="entry name" value="MANNOSYL-D-GLYCERATE TRANSPORT_METABOLISM SYSTEM REPRESSOR MNGR-RELATED"/>
    <property type="match status" value="1"/>
</dbReference>
<dbReference type="SUPFAM" id="SSF64288">
    <property type="entry name" value="Chorismate lyase-like"/>
    <property type="match status" value="1"/>
</dbReference>
<dbReference type="SMART" id="SM00866">
    <property type="entry name" value="UTRA"/>
    <property type="match status" value="1"/>
</dbReference>
<protein>
    <submittedName>
        <fullName evidence="5">GntR family transcriptional regulator</fullName>
    </submittedName>
</protein>
<dbReference type="PANTHER" id="PTHR44846">
    <property type="entry name" value="MANNOSYL-D-GLYCERATE TRANSPORT/METABOLISM SYSTEM REPRESSOR MNGR-RELATED"/>
    <property type="match status" value="1"/>
</dbReference>
<evidence type="ECO:0000313" key="5">
    <source>
        <dbReference type="EMBL" id="QCI66642.1"/>
    </source>
</evidence>
<dbReference type="OrthoDB" id="7173258at2"/>
<dbReference type="AlphaFoldDB" id="A0A4D7BFC7"/>
<accession>A0A4D7BFC7</accession>
<dbReference type="RefSeq" id="WP_136962083.1">
    <property type="nucleotide sequence ID" value="NZ_CP039690.1"/>
</dbReference>
<dbReference type="KEGG" id="pstg:E8M01_21850"/>
<dbReference type="GO" id="GO:0003677">
    <property type="term" value="F:DNA binding"/>
    <property type="evidence" value="ECO:0007669"/>
    <property type="project" value="UniProtKB-KW"/>
</dbReference>
<dbReference type="GO" id="GO:0045892">
    <property type="term" value="P:negative regulation of DNA-templated transcription"/>
    <property type="evidence" value="ECO:0007669"/>
    <property type="project" value="TreeGrafter"/>
</dbReference>
<dbReference type="Gene3D" id="3.40.1410.10">
    <property type="entry name" value="Chorismate lyase-like"/>
    <property type="match status" value="1"/>
</dbReference>
<dbReference type="Proteomes" id="UP000298781">
    <property type="component" value="Chromosome"/>
</dbReference>
<proteinExistence type="predicted"/>
<dbReference type="PROSITE" id="PS50949">
    <property type="entry name" value="HTH_GNTR"/>
    <property type="match status" value="1"/>
</dbReference>
<evidence type="ECO:0000256" key="2">
    <source>
        <dbReference type="ARBA" id="ARBA00023125"/>
    </source>
</evidence>
<dbReference type="InterPro" id="IPR028978">
    <property type="entry name" value="Chorismate_lyase_/UTRA_dom_sf"/>
</dbReference>
<dbReference type="PRINTS" id="PR00035">
    <property type="entry name" value="HTHGNTR"/>
</dbReference>
<keyword evidence="1" id="KW-0805">Transcription regulation</keyword>
<dbReference type="InterPro" id="IPR050679">
    <property type="entry name" value="Bact_HTH_transcr_reg"/>
</dbReference>
<dbReference type="InterPro" id="IPR011663">
    <property type="entry name" value="UTRA"/>
</dbReference>
<dbReference type="SUPFAM" id="SSF46785">
    <property type="entry name" value="Winged helix' DNA-binding domain"/>
    <property type="match status" value="1"/>
</dbReference>
<keyword evidence="3" id="KW-0804">Transcription</keyword>
<name>A0A4D7BFC7_9HYPH</name>
<gene>
    <name evidence="5" type="ORF">E8M01_21850</name>
</gene>
<sequence>MAVDRDGRDGSGDADVVGFRPLYRQVKDMLIRRIADGRWQTGQLIPSEFQIAQELAVSQGTVRKALDEMTGENLLVRRQGRGTFVASHDDDRVLFQFFKLSRDGATREFPDSEVQSVGRVRADVAVRDKLGLPAGAFVVVIRRIRSLGGERAIAETIVVPASRFAGLEREEPMPNNLYGLYAARYGVTIARATETLKAVACPPDDARLLGLDVGTPVLIIDRVAADLDGTPVEWRVSLCRSDSFHYLSDLR</sequence>
<keyword evidence="6" id="KW-1185">Reference proteome</keyword>
<feature type="domain" description="HTH gntR-type" evidence="4">
    <location>
        <begin position="20"/>
        <end position="88"/>
    </location>
</feature>
<evidence type="ECO:0000313" key="6">
    <source>
        <dbReference type="Proteomes" id="UP000298781"/>
    </source>
</evidence>
<dbReference type="Pfam" id="PF00392">
    <property type="entry name" value="GntR"/>
    <property type="match status" value="1"/>
</dbReference>
<evidence type="ECO:0000256" key="3">
    <source>
        <dbReference type="ARBA" id="ARBA00023163"/>
    </source>
</evidence>
<dbReference type="InterPro" id="IPR036390">
    <property type="entry name" value="WH_DNA-bd_sf"/>
</dbReference>
<keyword evidence="2" id="KW-0238">DNA-binding</keyword>